<evidence type="ECO:0000256" key="3">
    <source>
        <dbReference type="ARBA" id="ARBA00022630"/>
    </source>
</evidence>
<comment type="similarity">
    <text evidence="2">Belongs to the UDP-galactopyranose/dTDP-fucopyranose mutase family.</text>
</comment>
<evidence type="ECO:0000259" key="6">
    <source>
        <dbReference type="Pfam" id="PF03275"/>
    </source>
</evidence>
<keyword evidence="3" id="KW-0285">Flavoprotein</keyword>
<dbReference type="SUPFAM" id="SSF51971">
    <property type="entry name" value="Nucleotide-binding domain"/>
    <property type="match status" value="1"/>
</dbReference>
<dbReference type="EMBL" id="CP003040">
    <property type="protein sequence ID" value="AEN97482.1"/>
    <property type="molecule type" value="Genomic_DNA"/>
</dbReference>
<evidence type="ECO:0000256" key="5">
    <source>
        <dbReference type="ARBA" id="ARBA00023235"/>
    </source>
</evidence>
<accession>G2T437</accession>
<evidence type="ECO:0000313" key="7">
    <source>
        <dbReference type="EMBL" id="AEN97482.1"/>
    </source>
</evidence>
<dbReference type="GO" id="GO:0005829">
    <property type="term" value="C:cytosol"/>
    <property type="evidence" value="ECO:0007669"/>
    <property type="project" value="TreeGrafter"/>
</dbReference>
<dbReference type="KEGG" id="rho:RHOM_11870"/>
<protein>
    <submittedName>
        <fullName evidence="7">UDP-galactopyranose mutase</fullName>
    </submittedName>
</protein>
<dbReference type="InterPro" id="IPR004379">
    <property type="entry name" value="UDP-GALP_mutase"/>
</dbReference>
<keyword evidence="5" id="KW-0413">Isomerase</keyword>
<dbReference type="Proteomes" id="UP000008178">
    <property type="component" value="Chromosome"/>
</dbReference>
<dbReference type="PANTHER" id="PTHR21197:SF0">
    <property type="entry name" value="UDP-GALACTOPYRANOSE MUTASE"/>
    <property type="match status" value="1"/>
</dbReference>
<dbReference type="RefSeq" id="WP_014080493.1">
    <property type="nucleotide sequence ID" value="NC_015977.1"/>
</dbReference>
<dbReference type="Gene3D" id="3.40.50.720">
    <property type="entry name" value="NAD(P)-binding Rossmann-like Domain"/>
    <property type="match status" value="3"/>
</dbReference>
<dbReference type="Pfam" id="PF13450">
    <property type="entry name" value="NAD_binding_8"/>
    <property type="match status" value="1"/>
</dbReference>
<gene>
    <name evidence="7" type="ordered locus">RHOM_11870</name>
</gene>
<evidence type="ECO:0000256" key="1">
    <source>
        <dbReference type="ARBA" id="ARBA00001974"/>
    </source>
</evidence>
<evidence type="ECO:0000256" key="2">
    <source>
        <dbReference type="ARBA" id="ARBA00009321"/>
    </source>
</evidence>
<comment type="cofactor">
    <cofactor evidence="1">
        <name>FAD</name>
        <dbReference type="ChEBI" id="CHEBI:57692"/>
    </cofactor>
</comment>
<dbReference type="NCBIfam" id="TIGR00031">
    <property type="entry name" value="UDP-GALP_mutase"/>
    <property type="match status" value="1"/>
</dbReference>
<keyword evidence="8" id="KW-1185">Reference proteome</keyword>
<evidence type="ECO:0000256" key="4">
    <source>
        <dbReference type="ARBA" id="ARBA00022827"/>
    </source>
</evidence>
<feature type="domain" description="UDP-galactopyranose mutase C-terminal" evidence="6">
    <location>
        <begin position="170"/>
        <end position="381"/>
    </location>
</feature>
<proteinExistence type="inferred from homology"/>
<reference evidence="7 8" key="1">
    <citation type="journal article" date="2015" name="Genome Announc.">
        <title>Complete genome sequence of the human gut symbiont Roseburia hominis.</title>
        <authorList>
            <person name="Travis A.J."/>
            <person name="Kelly D."/>
            <person name="Flint H.J."/>
            <person name="Aminov R.I."/>
        </authorList>
    </citation>
    <scope>NUCLEOTIDE SEQUENCE [LARGE SCALE GENOMIC DNA]</scope>
    <source>
        <strain evidence="8">DSM 16839 / JCM 17582 / NCIMB 14029 / A2-183</strain>
    </source>
</reference>
<sequence>MKQVNVKTMRAVPQNGGDMYDCIVIGAGIAGAVAARKLAEEKGKRVLVMERRPHIGGNCYDEKDAHGILIHNYGPHIFHTGLEEVFAYLSRFTDWYLFGHEVVAKVGDQLIPVPFNLNTLHMVYGKEKADRLEQKLIETYGEGSRVPIMKLRENEDADIREIAQYVYENVFLYYTMKQWGQKPEEISPEVTGRVPVLISYDNRYFQDKYQGVPANGFTEMFEKMLSHPGITVECGTDCLSRMRFADNEIYFDGEKFDGDVIYTGALDELFACRYGRLPYRSLDFRFEHYDGASYQGHSVVNYTVSEDFTRITEFKFLTGQRDTDGTTIVKEYPFAYTGAEGEIPYYAILNEENQALYEKYRALTAGMEHFHLLGRLAEYRYYNIDAMVKRAMELADRL</sequence>
<dbReference type="AlphaFoldDB" id="G2T437"/>
<name>G2T437_ROSHA</name>
<dbReference type="PANTHER" id="PTHR21197">
    <property type="entry name" value="UDP-GALACTOPYRANOSE MUTASE"/>
    <property type="match status" value="1"/>
</dbReference>
<dbReference type="GO" id="GO:0050660">
    <property type="term" value="F:flavin adenine dinucleotide binding"/>
    <property type="evidence" value="ECO:0007669"/>
    <property type="project" value="TreeGrafter"/>
</dbReference>
<keyword evidence="4" id="KW-0274">FAD</keyword>
<dbReference type="HOGENOM" id="CLU_042118_0_0_9"/>
<dbReference type="GeneID" id="93724121"/>
<dbReference type="Pfam" id="PF03275">
    <property type="entry name" value="GLF"/>
    <property type="match status" value="1"/>
</dbReference>
<organism evidence="7 8">
    <name type="scientific">Roseburia hominis (strain DSM 16839 / JCM 17582 / NCIMB 14029 / A2-183)</name>
    <dbReference type="NCBI Taxonomy" id="585394"/>
    <lineage>
        <taxon>Bacteria</taxon>
        <taxon>Bacillati</taxon>
        <taxon>Bacillota</taxon>
        <taxon>Clostridia</taxon>
        <taxon>Lachnospirales</taxon>
        <taxon>Lachnospiraceae</taxon>
        <taxon>Roseburia</taxon>
    </lineage>
</organism>
<dbReference type="eggNOG" id="COG0562">
    <property type="taxonomic scope" value="Bacteria"/>
</dbReference>
<dbReference type="SUPFAM" id="SSF54373">
    <property type="entry name" value="FAD-linked reductases, C-terminal domain"/>
    <property type="match status" value="1"/>
</dbReference>
<dbReference type="STRING" id="585394.RHOM_11870"/>
<evidence type="ECO:0000313" key="8">
    <source>
        <dbReference type="Proteomes" id="UP000008178"/>
    </source>
</evidence>
<dbReference type="GO" id="GO:0008767">
    <property type="term" value="F:UDP-galactopyranose mutase activity"/>
    <property type="evidence" value="ECO:0007669"/>
    <property type="project" value="InterPro"/>
</dbReference>
<dbReference type="InterPro" id="IPR015899">
    <property type="entry name" value="UDP-GalPyranose_mutase_C"/>
</dbReference>